<evidence type="ECO:0000259" key="1">
    <source>
        <dbReference type="Pfam" id="PF18765"/>
    </source>
</evidence>
<evidence type="ECO:0000313" key="3">
    <source>
        <dbReference type="Proteomes" id="UP000649604"/>
    </source>
</evidence>
<feature type="domain" description="Polymerase beta nucleotidyltransferase" evidence="1">
    <location>
        <begin position="17"/>
        <end position="105"/>
    </location>
</feature>
<name>A0A9D5Q5C8_9BACT</name>
<dbReference type="AlphaFoldDB" id="A0A9D5Q5C8"/>
<dbReference type="CDD" id="cd05403">
    <property type="entry name" value="NT_KNTase_like"/>
    <property type="match status" value="1"/>
</dbReference>
<dbReference type="Gene3D" id="3.30.460.10">
    <property type="entry name" value="Beta Polymerase, domain 2"/>
    <property type="match status" value="1"/>
</dbReference>
<sequence>MNTQTISLSKGQIKQAVVEAIKDDHDIQKIIVFGSFLASDTPQDIDVAVVGNFSAGYLDVATRLRKKVRHIAKILPVDIIPLQANSPQTRFVQEIENGEVIYEKRNAPVA</sequence>
<dbReference type="Proteomes" id="UP000649604">
    <property type="component" value="Unassembled WGS sequence"/>
</dbReference>
<accession>A0A9D5Q5C8</accession>
<comment type="caution">
    <text evidence="2">The sequence shown here is derived from an EMBL/GenBank/DDBJ whole genome shotgun (WGS) entry which is preliminary data.</text>
</comment>
<evidence type="ECO:0000313" key="2">
    <source>
        <dbReference type="EMBL" id="MBD3324480.1"/>
    </source>
</evidence>
<dbReference type="EMBL" id="WJJP01000241">
    <property type="protein sequence ID" value="MBD3324480.1"/>
    <property type="molecule type" value="Genomic_DNA"/>
</dbReference>
<protein>
    <submittedName>
        <fullName evidence="2">Nucleotidyltransferase domain-containing protein</fullName>
    </submittedName>
</protein>
<proteinExistence type="predicted"/>
<dbReference type="InterPro" id="IPR041633">
    <property type="entry name" value="Polbeta"/>
</dbReference>
<dbReference type="Pfam" id="PF18765">
    <property type="entry name" value="Polbeta"/>
    <property type="match status" value="1"/>
</dbReference>
<dbReference type="SUPFAM" id="SSF81301">
    <property type="entry name" value="Nucleotidyltransferase"/>
    <property type="match status" value="1"/>
</dbReference>
<dbReference type="InterPro" id="IPR043519">
    <property type="entry name" value="NT_sf"/>
</dbReference>
<gene>
    <name evidence="2" type="ORF">GF339_07835</name>
</gene>
<organism evidence="2 3">
    <name type="scientific">candidate division KSB3 bacterium</name>
    <dbReference type="NCBI Taxonomy" id="2044937"/>
    <lineage>
        <taxon>Bacteria</taxon>
        <taxon>candidate division KSB3</taxon>
    </lineage>
</organism>
<reference evidence="2" key="1">
    <citation type="submission" date="2019-11" db="EMBL/GenBank/DDBJ databases">
        <title>Microbial mats filling the niche in hypersaline microbial mats.</title>
        <authorList>
            <person name="Wong H.L."/>
            <person name="Macleod F.I."/>
            <person name="White R.A. III"/>
            <person name="Burns B.P."/>
        </authorList>
    </citation>
    <scope>NUCLEOTIDE SEQUENCE</scope>
    <source>
        <strain evidence="2">Rbin_158</strain>
    </source>
</reference>